<dbReference type="InterPro" id="IPR025246">
    <property type="entry name" value="IS30-like_HTH"/>
</dbReference>
<sequence>MSIREASRVVGINRRTGQEWLNGRAERVTAKAGRSKSIRAAVQPLVGAPRTFPLNPRKGGLRAPALAISTRYLSEEERIRIADLRRAKKSIRSIAAALGRSPSTISREIRRNCNPNVGPAHPSYYRPFAAQ</sequence>
<evidence type="ECO:0000313" key="2">
    <source>
        <dbReference type="EMBL" id="MBA8948376.1"/>
    </source>
</evidence>
<dbReference type="EMBL" id="JACJIE010000035">
    <property type="protein sequence ID" value="MBA8948376.1"/>
    <property type="molecule type" value="Genomic_DNA"/>
</dbReference>
<protein>
    <submittedName>
        <fullName evidence="2">Transposase-like protein</fullName>
    </submittedName>
</protein>
<dbReference type="PANTHER" id="PTHR10948:SF23">
    <property type="entry name" value="TRANSPOSASE INSI FOR INSERTION SEQUENCE ELEMENT IS30A-RELATED"/>
    <property type="match status" value="1"/>
</dbReference>
<proteinExistence type="predicted"/>
<name>A0AA40SL87_9ACTN</name>
<reference evidence="2 3" key="1">
    <citation type="submission" date="2020-08" db="EMBL/GenBank/DDBJ databases">
        <title>Genomic Encyclopedia of Type Strains, Phase III (KMG-III): the genomes of soil and plant-associated and newly described type strains.</title>
        <authorList>
            <person name="Whitman W."/>
        </authorList>
    </citation>
    <scope>NUCLEOTIDE SEQUENCE [LARGE SCALE GENOMIC DNA]</scope>
    <source>
        <strain evidence="2 3">CECT 3271</strain>
    </source>
</reference>
<dbReference type="PANTHER" id="PTHR10948">
    <property type="entry name" value="TRANSPOSASE"/>
    <property type="match status" value="1"/>
</dbReference>
<dbReference type="InterPro" id="IPR009057">
    <property type="entry name" value="Homeodomain-like_sf"/>
</dbReference>
<evidence type="ECO:0000313" key="3">
    <source>
        <dbReference type="Proteomes" id="UP000530412"/>
    </source>
</evidence>
<dbReference type="GO" id="GO:0004803">
    <property type="term" value="F:transposase activity"/>
    <property type="evidence" value="ECO:0007669"/>
    <property type="project" value="TreeGrafter"/>
</dbReference>
<dbReference type="AlphaFoldDB" id="A0AA40SL87"/>
<dbReference type="SUPFAM" id="SSF46689">
    <property type="entry name" value="Homeodomain-like"/>
    <property type="match status" value="1"/>
</dbReference>
<dbReference type="Gene3D" id="1.10.10.60">
    <property type="entry name" value="Homeodomain-like"/>
    <property type="match status" value="1"/>
</dbReference>
<dbReference type="GO" id="GO:0032196">
    <property type="term" value="P:transposition"/>
    <property type="evidence" value="ECO:0007669"/>
    <property type="project" value="TreeGrafter"/>
</dbReference>
<dbReference type="Pfam" id="PF13936">
    <property type="entry name" value="HTH_38"/>
    <property type="match status" value="1"/>
</dbReference>
<feature type="domain" description="Transposase IS30-like HTH" evidence="1">
    <location>
        <begin position="69"/>
        <end position="112"/>
    </location>
</feature>
<organism evidence="2 3">
    <name type="scientific">Streptomyces calvus</name>
    <dbReference type="NCBI Taxonomy" id="67282"/>
    <lineage>
        <taxon>Bacteria</taxon>
        <taxon>Bacillati</taxon>
        <taxon>Actinomycetota</taxon>
        <taxon>Actinomycetes</taxon>
        <taxon>Kitasatosporales</taxon>
        <taxon>Streptomycetaceae</taxon>
        <taxon>Streptomyces</taxon>
    </lineage>
</organism>
<accession>A0AA40SL87</accession>
<dbReference type="Proteomes" id="UP000530412">
    <property type="component" value="Unassembled WGS sequence"/>
</dbReference>
<comment type="caution">
    <text evidence="2">The sequence shown here is derived from an EMBL/GenBank/DDBJ whole genome shotgun (WGS) entry which is preliminary data.</text>
</comment>
<evidence type="ECO:0000259" key="1">
    <source>
        <dbReference type="Pfam" id="PF13936"/>
    </source>
</evidence>
<dbReference type="InterPro" id="IPR051917">
    <property type="entry name" value="Transposase-Integrase"/>
</dbReference>
<gene>
    <name evidence="2" type="ORF">FHS33_006849</name>
</gene>
<dbReference type="GO" id="GO:0005829">
    <property type="term" value="C:cytosol"/>
    <property type="evidence" value="ECO:0007669"/>
    <property type="project" value="TreeGrafter"/>
</dbReference>